<comment type="caution">
    <text evidence="2">The sequence shown here is derived from an EMBL/GenBank/DDBJ whole genome shotgun (WGS) entry which is preliminary data.</text>
</comment>
<evidence type="ECO:0000313" key="2">
    <source>
        <dbReference type="EMBL" id="NGX97561.1"/>
    </source>
</evidence>
<dbReference type="Proteomes" id="UP000480266">
    <property type="component" value="Unassembled WGS sequence"/>
</dbReference>
<keyword evidence="1" id="KW-1133">Transmembrane helix</keyword>
<reference evidence="2" key="1">
    <citation type="submission" date="2020-02" db="EMBL/GenBank/DDBJ databases">
        <title>Draft genome sequence of Candidatus Afipia apatlaquensis IBT-C3, a potential strain for decolorization of textile dyes.</title>
        <authorList>
            <person name="Sanchez-Reyes A."/>
            <person name="Breton-Deval L."/>
            <person name="Mangelson H."/>
            <person name="Sanchez-Flores A."/>
        </authorList>
    </citation>
    <scope>NUCLEOTIDE SEQUENCE [LARGE SCALE GENOMIC DNA]</scope>
    <source>
        <strain evidence="2">IBT-C3</strain>
    </source>
</reference>
<evidence type="ECO:0000256" key="1">
    <source>
        <dbReference type="SAM" id="Phobius"/>
    </source>
</evidence>
<feature type="transmembrane region" description="Helical" evidence="1">
    <location>
        <begin position="85"/>
        <end position="107"/>
    </location>
</feature>
<organism evidence="2 3">
    <name type="scientific">Candidatus Afipia apatlaquensis</name>
    <dbReference type="NCBI Taxonomy" id="2712852"/>
    <lineage>
        <taxon>Bacteria</taxon>
        <taxon>Pseudomonadati</taxon>
        <taxon>Pseudomonadota</taxon>
        <taxon>Alphaproteobacteria</taxon>
        <taxon>Hyphomicrobiales</taxon>
        <taxon>Nitrobacteraceae</taxon>
        <taxon>Afipia</taxon>
    </lineage>
</organism>
<evidence type="ECO:0000313" key="3">
    <source>
        <dbReference type="Proteomes" id="UP000480266"/>
    </source>
</evidence>
<keyword evidence="3" id="KW-1185">Reference proteome</keyword>
<proteinExistence type="predicted"/>
<accession>A0A7C9RI82</accession>
<name>A0A7C9RI82_9BRAD</name>
<sequence>MRRLLRPLWVLLALIFLIEAWLWDRVEPIIARVVALIPLPRLKAWLADRVEHLSPALTLIVFAVPVIVLFPLNLVAAWLLAHKYFVGATTLIVFQKVLGVGIVAFVFDVTREKLLQMGWFHRLYECVLDLRVRALAVVAPFRLAIQHWIRRFRRRASPGFVARLRRRIQASR</sequence>
<feature type="transmembrane region" description="Helical" evidence="1">
    <location>
        <begin position="7"/>
        <end position="23"/>
    </location>
</feature>
<gene>
    <name evidence="2" type="ORF">G4V63_20855</name>
</gene>
<dbReference type="EMBL" id="JAAMRR010001072">
    <property type="protein sequence ID" value="NGX97561.1"/>
    <property type="molecule type" value="Genomic_DNA"/>
</dbReference>
<feature type="transmembrane region" description="Helical" evidence="1">
    <location>
        <begin position="59"/>
        <end position="79"/>
    </location>
</feature>
<protein>
    <submittedName>
        <fullName evidence="2">Uncharacterized protein</fullName>
    </submittedName>
</protein>
<keyword evidence="1" id="KW-0472">Membrane</keyword>
<dbReference type="AlphaFoldDB" id="A0A7C9RI82"/>
<keyword evidence="1" id="KW-0812">Transmembrane</keyword>